<gene>
    <name evidence="1" type="ORF">CR513_23103</name>
</gene>
<dbReference type="Proteomes" id="UP000257109">
    <property type="component" value="Unassembled WGS sequence"/>
</dbReference>
<keyword evidence="2" id="KW-1185">Reference proteome</keyword>
<evidence type="ECO:0000313" key="1">
    <source>
        <dbReference type="EMBL" id="RDX94504.1"/>
    </source>
</evidence>
<dbReference type="AlphaFoldDB" id="A0A371GVC3"/>
<sequence>MQILQLENVKPWYVDICNFLVASMFLQGASMFLQGASRAYKEKLKVMLNITYGMIRIFGDSTVTKSFAGAFRILRSSPSSISVIQHPEVVIMDQVGQPKEYSTVGSIGLPFSKMLTNLCRPANNVSKQEWLSAKGMKCPNSRFYFVKFFMCGVLISWDHSLSPMETFIFSLSLTMCRDGGRLRPPRLMMLNVSRALISNQGSHFCNRTMSTLLEKYRVVHWLPLLIIHRSTAKLRCSIGKSRNSCKRWQILARTIGADS</sequence>
<feature type="non-terminal residue" evidence="1">
    <location>
        <position position="1"/>
    </location>
</feature>
<protein>
    <submittedName>
        <fullName evidence="1">Uncharacterized protein</fullName>
    </submittedName>
</protein>
<reference evidence="1" key="1">
    <citation type="submission" date="2018-05" db="EMBL/GenBank/DDBJ databases">
        <title>Draft genome of Mucuna pruriens seed.</title>
        <authorList>
            <person name="Nnadi N.E."/>
            <person name="Vos R."/>
            <person name="Hasami M.H."/>
            <person name="Devisetty U.K."/>
            <person name="Aguiy J.C."/>
        </authorList>
    </citation>
    <scope>NUCLEOTIDE SEQUENCE [LARGE SCALE GENOMIC DNA]</scope>
    <source>
        <strain evidence="1">JCA_2017</strain>
    </source>
</reference>
<proteinExistence type="predicted"/>
<organism evidence="1 2">
    <name type="scientific">Mucuna pruriens</name>
    <name type="common">Velvet bean</name>
    <name type="synonym">Dolichos pruriens</name>
    <dbReference type="NCBI Taxonomy" id="157652"/>
    <lineage>
        <taxon>Eukaryota</taxon>
        <taxon>Viridiplantae</taxon>
        <taxon>Streptophyta</taxon>
        <taxon>Embryophyta</taxon>
        <taxon>Tracheophyta</taxon>
        <taxon>Spermatophyta</taxon>
        <taxon>Magnoliopsida</taxon>
        <taxon>eudicotyledons</taxon>
        <taxon>Gunneridae</taxon>
        <taxon>Pentapetalae</taxon>
        <taxon>rosids</taxon>
        <taxon>fabids</taxon>
        <taxon>Fabales</taxon>
        <taxon>Fabaceae</taxon>
        <taxon>Papilionoideae</taxon>
        <taxon>50 kb inversion clade</taxon>
        <taxon>NPAAA clade</taxon>
        <taxon>indigoferoid/millettioid clade</taxon>
        <taxon>Phaseoleae</taxon>
        <taxon>Mucuna</taxon>
    </lineage>
</organism>
<evidence type="ECO:0000313" key="2">
    <source>
        <dbReference type="Proteomes" id="UP000257109"/>
    </source>
</evidence>
<dbReference type="EMBL" id="QJKJ01004358">
    <property type="protein sequence ID" value="RDX94504.1"/>
    <property type="molecule type" value="Genomic_DNA"/>
</dbReference>
<comment type="caution">
    <text evidence="1">The sequence shown here is derived from an EMBL/GenBank/DDBJ whole genome shotgun (WGS) entry which is preliminary data.</text>
</comment>
<name>A0A371GVC3_MUCPR</name>
<accession>A0A371GVC3</accession>